<feature type="region of interest" description="Disordered" evidence="1">
    <location>
        <begin position="270"/>
        <end position="291"/>
    </location>
</feature>
<evidence type="ECO:0008006" key="4">
    <source>
        <dbReference type="Google" id="ProtNLM"/>
    </source>
</evidence>
<name>A0A4R0RSF1_9APHY</name>
<feature type="region of interest" description="Disordered" evidence="1">
    <location>
        <begin position="335"/>
        <end position="431"/>
    </location>
</feature>
<feature type="compositionally biased region" description="Polar residues" evidence="1">
    <location>
        <begin position="591"/>
        <end position="614"/>
    </location>
</feature>
<evidence type="ECO:0000256" key="1">
    <source>
        <dbReference type="SAM" id="MobiDB-lite"/>
    </source>
</evidence>
<dbReference type="EMBL" id="RWJN01000025">
    <property type="protein sequence ID" value="TCD70223.1"/>
    <property type="molecule type" value="Genomic_DNA"/>
</dbReference>
<dbReference type="AlphaFoldDB" id="A0A4R0RSF1"/>
<feature type="compositionally biased region" description="Polar residues" evidence="1">
    <location>
        <begin position="105"/>
        <end position="116"/>
    </location>
</feature>
<feature type="compositionally biased region" description="Low complexity" evidence="1">
    <location>
        <begin position="567"/>
        <end position="581"/>
    </location>
</feature>
<feature type="compositionally biased region" description="Basic and acidic residues" evidence="1">
    <location>
        <begin position="67"/>
        <end position="81"/>
    </location>
</feature>
<accession>A0A4R0RSF1</accession>
<feature type="compositionally biased region" description="Polar residues" evidence="1">
    <location>
        <begin position="667"/>
        <end position="679"/>
    </location>
</feature>
<sequence>MQGTHMHPQYYQPLSAALSAPLVPAPAYPDYPAHNRDAPPAGSAHHQSREEEEEEEDDDEEVVEEELDHHDSHQDASEHSSPRPPPPAAQSSSSFTGPGGAAISHQFNAQPANSSADADGAEKRKPGRPRGSRNRKPRAAPGTASGAAASKVPVNSQHPGFYQYPPPPGNATAQAQNAQNQQFYEFQWRALNLCSEFYNAAEELVKAASPIVIAQCYQMGPATKIDPLSMISEAKRVCDNLLANPSQLVGAPPPPAAAAMYPPVPSYPTMPPPPPTAGSSSGGTPAPVSVITNPQSFVMSLGTPAPQAGHPQPYYPPMYAQPGSRYPTTPYYPYAPGSYYPPQQAPPPQQQPAPSASTPGMSSTTQTQASPVPAPQTVSASAPPPVTGTLSTFNAATGNVAPGGQQGTWSEEETERLRRLAEQSRDVGGAHSKGEIEWDWVVHQWGNSRTRHQILLKATSMGLKESTTRGTKRRRENDHAPSEAPAPPPAPHSTPQSAQQSSSQAAPPSHHHQQQHSQPQHQPQAQQHQQPQQAPPPIHASPSQSPATIPTSRPATTTPTLAPNRISSTSGSTSATTPSTSNMPWPMPTVAANTPSPVMAHSQTDPGSTRSASGTYYRPRPGSQSQGQPGYAGTNTSTVNSVGGTGTGRPGSSSSAGTNHEFMYRPNGTQSSGRRQNGI</sequence>
<organism evidence="2 3">
    <name type="scientific">Steccherinum ochraceum</name>
    <dbReference type="NCBI Taxonomy" id="92696"/>
    <lineage>
        <taxon>Eukaryota</taxon>
        <taxon>Fungi</taxon>
        <taxon>Dikarya</taxon>
        <taxon>Basidiomycota</taxon>
        <taxon>Agaricomycotina</taxon>
        <taxon>Agaricomycetes</taxon>
        <taxon>Polyporales</taxon>
        <taxon>Steccherinaceae</taxon>
        <taxon>Steccherinum</taxon>
    </lineage>
</organism>
<dbReference type="OrthoDB" id="2348945at2759"/>
<dbReference type="STRING" id="92696.A0A4R0RSF1"/>
<evidence type="ECO:0000313" key="3">
    <source>
        <dbReference type="Proteomes" id="UP000292702"/>
    </source>
</evidence>
<feature type="compositionally biased region" description="Low complexity" evidence="1">
    <location>
        <begin position="277"/>
        <end position="290"/>
    </location>
</feature>
<feature type="region of interest" description="Disordered" evidence="1">
    <location>
        <begin position="22"/>
        <end position="177"/>
    </location>
</feature>
<feature type="compositionally biased region" description="Low complexity" evidence="1">
    <location>
        <begin position="139"/>
        <end position="150"/>
    </location>
</feature>
<comment type="caution">
    <text evidence="2">The sequence shown here is derived from an EMBL/GenBank/DDBJ whole genome shotgun (WGS) entry which is preliminary data.</text>
</comment>
<proteinExistence type="predicted"/>
<feature type="compositionally biased region" description="Basic and acidic residues" evidence="1">
    <location>
        <begin position="415"/>
        <end position="425"/>
    </location>
</feature>
<protein>
    <recommendedName>
        <fullName evidence="4">Myb-like domain-containing protein</fullName>
    </recommendedName>
</protein>
<keyword evidence="3" id="KW-1185">Reference proteome</keyword>
<dbReference type="Proteomes" id="UP000292702">
    <property type="component" value="Unassembled WGS sequence"/>
</dbReference>
<feature type="compositionally biased region" description="Low complexity" evidence="1">
    <location>
        <begin position="515"/>
        <end position="532"/>
    </location>
</feature>
<feature type="compositionally biased region" description="Low complexity" evidence="1">
    <location>
        <begin position="633"/>
        <end position="642"/>
    </location>
</feature>
<feature type="compositionally biased region" description="Polar residues" evidence="1">
    <location>
        <begin position="548"/>
        <end position="561"/>
    </location>
</feature>
<feature type="compositionally biased region" description="Low complexity" evidence="1">
    <location>
        <begin position="493"/>
        <end position="508"/>
    </location>
</feature>
<gene>
    <name evidence="2" type="ORF">EIP91_004404</name>
</gene>
<feature type="region of interest" description="Disordered" evidence="1">
    <location>
        <begin position="456"/>
        <end position="679"/>
    </location>
</feature>
<feature type="compositionally biased region" description="Basic residues" evidence="1">
    <location>
        <begin position="125"/>
        <end position="138"/>
    </location>
</feature>
<reference evidence="2 3" key="1">
    <citation type="submission" date="2018-11" db="EMBL/GenBank/DDBJ databases">
        <title>Genome assembly of Steccherinum ochraceum LE-BIN_3174, the white-rot fungus of the Steccherinaceae family (The Residual Polyporoid clade, Polyporales, Basidiomycota).</title>
        <authorList>
            <person name="Fedorova T.V."/>
            <person name="Glazunova O.A."/>
            <person name="Landesman E.O."/>
            <person name="Moiseenko K.V."/>
            <person name="Psurtseva N.V."/>
            <person name="Savinova O.S."/>
            <person name="Shakhova N.V."/>
            <person name="Tyazhelova T.V."/>
            <person name="Vasina D.V."/>
        </authorList>
    </citation>
    <scope>NUCLEOTIDE SEQUENCE [LARGE SCALE GENOMIC DNA]</scope>
    <source>
        <strain evidence="2 3">LE-BIN_3174</strain>
    </source>
</reference>
<feature type="compositionally biased region" description="Polar residues" evidence="1">
    <location>
        <begin position="388"/>
        <end position="397"/>
    </location>
</feature>
<evidence type="ECO:0000313" key="2">
    <source>
        <dbReference type="EMBL" id="TCD70223.1"/>
    </source>
</evidence>
<feature type="compositionally biased region" description="Acidic residues" evidence="1">
    <location>
        <begin position="50"/>
        <end position="66"/>
    </location>
</feature>
<feature type="compositionally biased region" description="Polar residues" evidence="1">
    <location>
        <begin position="361"/>
        <end position="380"/>
    </location>
</feature>